<evidence type="ECO:0008006" key="4">
    <source>
        <dbReference type="Google" id="ProtNLM"/>
    </source>
</evidence>
<evidence type="ECO:0000256" key="1">
    <source>
        <dbReference type="SAM" id="SignalP"/>
    </source>
</evidence>
<keyword evidence="1" id="KW-0732">Signal</keyword>
<gene>
    <name evidence="2" type="ORF">HMPREF9448_02377</name>
</gene>
<dbReference type="AlphaFoldDB" id="K0WSV9"/>
<feature type="chain" id="PRO_5003840570" description="DUF2946 domain-containing protein" evidence="1">
    <location>
        <begin position="22"/>
        <end position="134"/>
    </location>
</feature>
<evidence type="ECO:0000313" key="3">
    <source>
        <dbReference type="Proteomes" id="UP000006044"/>
    </source>
</evidence>
<reference evidence="2 3" key="1">
    <citation type="submission" date="2012-08" db="EMBL/GenBank/DDBJ databases">
        <title>The Genome Sequence of Barnesiella intestinihominis YIT 11860.</title>
        <authorList>
            <consortium name="The Broad Institute Genome Sequencing Platform"/>
            <person name="Earl A."/>
            <person name="Ward D."/>
            <person name="Feldgarden M."/>
            <person name="Gevers D."/>
            <person name="Morotomi M."/>
            <person name="Walker B."/>
            <person name="Young S.K."/>
            <person name="Zeng Q."/>
            <person name="Gargeya S."/>
            <person name="Fitzgerald M."/>
            <person name="Haas B."/>
            <person name="Abouelleil A."/>
            <person name="Alvarado L."/>
            <person name="Arachchi H.M."/>
            <person name="Berlin A.M."/>
            <person name="Chapman S.B."/>
            <person name="Goldberg J."/>
            <person name="Griggs A."/>
            <person name="Gujja S."/>
            <person name="Hansen M."/>
            <person name="Howarth C."/>
            <person name="Imamovic A."/>
            <person name="Larimer J."/>
            <person name="McCowen C."/>
            <person name="Montmayeur A."/>
            <person name="Murphy C."/>
            <person name="Neiman D."/>
            <person name="Pearson M."/>
            <person name="Priest M."/>
            <person name="Roberts A."/>
            <person name="Saif S."/>
            <person name="Shea T."/>
            <person name="Sisk P."/>
            <person name="Sykes S."/>
            <person name="Wortman J."/>
            <person name="Nusbaum C."/>
            <person name="Birren B."/>
        </authorList>
    </citation>
    <scope>NUCLEOTIDE SEQUENCE [LARGE SCALE GENOMIC DNA]</scope>
    <source>
        <strain evidence="2 3">YIT 11860</strain>
    </source>
</reference>
<feature type="signal peptide" evidence="1">
    <location>
        <begin position="1"/>
        <end position="21"/>
    </location>
</feature>
<accession>K0WSV9</accession>
<keyword evidence="3" id="KW-1185">Reference proteome</keyword>
<dbReference type="STRING" id="742726.HMPREF9448_02377"/>
<proteinExistence type="predicted"/>
<dbReference type="EMBL" id="ADLE01000016">
    <property type="protein sequence ID" value="EJZ62463.1"/>
    <property type="molecule type" value="Genomic_DNA"/>
</dbReference>
<comment type="caution">
    <text evidence="2">The sequence shown here is derived from an EMBL/GenBank/DDBJ whole genome shotgun (WGS) entry which is preliminary data.</text>
</comment>
<protein>
    <recommendedName>
        <fullName evidence="4">DUF2946 domain-containing protein</fullName>
    </recommendedName>
</protein>
<sequence length="134" mass="14784">MWAKKLKILFVCLAGCLAVFSTVIPHHHHENGMICWVIDAAESGDTHSSDVPEKAGDCSGCSWFAYKAPVDIVSLNQYLTLKFAPVKILLGTWAMLSDFVIDSLEVSPCFGIYIERLHTFTFLKTLGLRAPPVA</sequence>
<dbReference type="Pfam" id="PF20558">
    <property type="entry name" value="DUF6769"/>
    <property type="match status" value="1"/>
</dbReference>
<dbReference type="Proteomes" id="UP000006044">
    <property type="component" value="Unassembled WGS sequence"/>
</dbReference>
<name>K0WSV9_9BACT</name>
<evidence type="ECO:0000313" key="2">
    <source>
        <dbReference type="EMBL" id="EJZ62463.1"/>
    </source>
</evidence>
<dbReference type="RefSeq" id="WP_008862764.1">
    <property type="nucleotide sequence ID" value="NZ_JH815205.1"/>
</dbReference>
<dbReference type="InterPro" id="IPR046660">
    <property type="entry name" value="DUF6769"/>
</dbReference>
<dbReference type="OrthoDB" id="996714at2"/>
<dbReference type="GeneID" id="77849568"/>
<organism evidence="2 3">
    <name type="scientific">Barnesiella intestinihominis YIT 11860</name>
    <dbReference type="NCBI Taxonomy" id="742726"/>
    <lineage>
        <taxon>Bacteria</taxon>
        <taxon>Pseudomonadati</taxon>
        <taxon>Bacteroidota</taxon>
        <taxon>Bacteroidia</taxon>
        <taxon>Bacteroidales</taxon>
        <taxon>Barnesiellaceae</taxon>
        <taxon>Barnesiella</taxon>
    </lineage>
</organism>
<dbReference type="HOGENOM" id="CLU_1892060_0_0_10"/>